<name>A0ABV1A3J7_9TELE</name>
<gene>
    <name evidence="1" type="ORF">AMECASPLE_038303</name>
</gene>
<evidence type="ECO:0000313" key="1">
    <source>
        <dbReference type="EMBL" id="MEQ2313122.1"/>
    </source>
</evidence>
<proteinExistence type="predicted"/>
<comment type="caution">
    <text evidence="1">The sequence shown here is derived from an EMBL/GenBank/DDBJ whole genome shotgun (WGS) entry which is preliminary data.</text>
</comment>
<evidence type="ECO:0008006" key="3">
    <source>
        <dbReference type="Google" id="ProtNLM"/>
    </source>
</evidence>
<sequence length="103" mass="11979">MFRTSRFFNSDMLGGTAVKYQQMEENSYGPQSESELTLLASFVCRNKESDFSCHCSHRMSTSIQTTTTMCKHLNKDKEQYVQNYWPWDQEKLEGFQRGIAGKS</sequence>
<organism evidence="1 2">
    <name type="scientific">Ameca splendens</name>
    <dbReference type="NCBI Taxonomy" id="208324"/>
    <lineage>
        <taxon>Eukaryota</taxon>
        <taxon>Metazoa</taxon>
        <taxon>Chordata</taxon>
        <taxon>Craniata</taxon>
        <taxon>Vertebrata</taxon>
        <taxon>Euteleostomi</taxon>
        <taxon>Actinopterygii</taxon>
        <taxon>Neopterygii</taxon>
        <taxon>Teleostei</taxon>
        <taxon>Neoteleostei</taxon>
        <taxon>Acanthomorphata</taxon>
        <taxon>Ovalentaria</taxon>
        <taxon>Atherinomorphae</taxon>
        <taxon>Cyprinodontiformes</taxon>
        <taxon>Goodeidae</taxon>
        <taxon>Ameca</taxon>
    </lineage>
</organism>
<accession>A0ABV1A3J7</accession>
<protein>
    <recommendedName>
        <fullName evidence="3">SWIM-type domain-containing protein</fullName>
    </recommendedName>
</protein>
<keyword evidence="2" id="KW-1185">Reference proteome</keyword>
<evidence type="ECO:0000313" key="2">
    <source>
        <dbReference type="Proteomes" id="UP001469553"/>
    </source>
</evidence>
<dbReference type="Proteomes" id="UP001469553">
    <property type="component" value="Unassembled WGS sequence"/>
</dbReference>
<reference evidence="1 2" key="1">
    <citation type="submission" date="2021-06" db="EMBL/GenBank/DDBJ databases">
        <authorList>
            <person name="Palmer J.M."/>
        </authorList>
    </citation>
    <scope>NUCLEOTIDE SEQUENCE [LARGE SCALE GENOMIC DNA]</scope>
    <source>
        <strain evidence="1 2">AS_MEX2019</strain>
        <tissue evidence="1">Muscle</tissue>
    </source>
</reference>
<dbReference type="EMBL" id="JAHRIP010082215">
    <property type="protein sequence ID" value="MEQ2313122.1"/>
    <property type="molecule type" value="Genomic_DNA"/>
</dbReference>